<accession>A0AAP0PI10</accession>
<name>A0AAP0PI10_9MAGN</name>
<evidence type="ECO:0000313" key="2">
    <source>
        <dbReference type="Proteomes" id="UP001420932"/>
    </source>
</evidence>
<protein>
    <submittedName>
        <fullName evidence="1">Uncharacterized protein</fullName>
    </submittedName>
</protein>
<dbReference type="PANTHER" id="PTHR47512:SF3">
    <property type="entry name" value="CHALCONE-FLAVONONE ISOMERASE FAMILY PROTEIN"/>
    <property type="match status" value="1"/>
</dbReference>
<dbReference type="PANTHER" id="PTHR47512">
    <property type="entry name" value="EXPRESSED PROTEIN"/>
    <property type="match status" value="1"/>
</dbReference>
<dbReference type="AlphaFoldDB" id="A0AAP0PI10"/>
<evidence type="ECO:0000313" key="1">
    <source>
        <dbReference type="EMBL" id="KAK9143514.1"/>
    </source>
</evidence>
<dbReference type="Proteomes" id="UP001420932">
    <property type="component" value="Unassembled WGS sequence"/>
</dbReference>
<comment type="caution">
    <text evidence="1">The sequence shown here is derived from an EMBL/GenBank/DDBJ whole genome shotgun (WGS) entry which is preliminary data.</text>
</comment>
<sequence>MLLFFHHKLIGLPFQSISLMETPLISSSKTSHDSGNGGSNNSSSPLVFFDISNDSPIVGLTVGTPVSNFKSFSRLGDEDSASESGEKLLRCQVRSLLRRVDEEQERRHPKRALQRPNWDKISVFPVKLLVPCTPTNTPSSGVNNNWINGNEEGAMWSHKSTTIQALQFDGLEN</sequence>
<organism evidence="1 2">
    <name type="scientific">Stephania yunnanensis</name>
    <dbReference type="NCBI Taxonomy" id="152371"/>
    <lineage>
        <taxon>Eukaryota</taxon>
        <taxon>Viridiplantae</taxon>
        <taxon>Streptophyta</taxon>
        <taxon>Embryophyta</taxon>
        <taxon>Tracheophyta</taxon>
        <taxon>Spermatophyta</taxon>
        <taxon>Magnoliopsida</taxon>
        <taxon>Ranunculales</taxon>
        <taxon>Menispermaceae</taxon>
        <taxon>Menispermoideae</taxon>
        <taxon>Cissampelideae</taxon>
        <taxon>Stephania</taxon>
    </lineage>
</organism>
<gene>
    <name evidence="1" type="ORF">Syun_012914</name>
</gene>
<proteinExistence type="predicted"/>
<keyword evidence="2" id="KW-1185">Reference proteome</keyword>
<reference evidence="1 2" key="1">
    <citation type="submission" date="2024-01" db="EMBL/GenBank/DDBJ databases">
        <title>Genome assemblies of Stephania.</title>
        <authorList>
            <person name="Yang L."/>
        </authorList>
    </citation>
    <scope>NUCLEOTIDE SEQUENCE [LARGE SCALE GENOMIC DNA]</scope>
    <source>
        <strain evidence="1">YNDBR</strain>
        <tissue evidence="1">Leaf</tissue>
    </source>
</reference>
<dbReference type="EMBL" id="JBBNAF010000005">
    <property type="protein sequence ID" value="KAK9143514.1"/>
    <property type="molecule type" value="Genomic_DNA"/>
</dbReference>